<gene>
    <name evidence="3" type="ORF">R1flu_028965</name>
</gene>
<dbReference type="PIRSF" id="PIRSF038896">
    <property type="entry name" value="NAPE-PLD"/>
    <property type="match status" value="1"/>
</dbReference>
<dbReference type="SUPFAM" id="SSF56281">
    <property type="entry name" value="Metallo-hydrolase/oxidoreductase"/>
    <property type="match status" value="1"/>
</dbReference>
<feature type="binding site" evidence="1">
    <location>
        <position position="299"/>
    </location>
    <ligand>
        <name>an N-acyl-1,2-diacyl-sn-glycero-3-phosphoethanolamine</name>
        <dbReference type="ChEBI" id="CHEBI:62537"/>
    </ligand>
</feature>
<reference evidence="3 4" key="1">
    <citation type="submission" date="2024-09" db="EMBL/GenBank/DDBJ databases">
        <title>Chromosome-scale assembly of Riccia fluitans.</title>
        <authorList>
            <person name="Paukszto L."/>
            <person name="Sawicki J."/>
            <person name="Karawczyk K."/>
            <person name="Piernik-Szablinska J."/>
            <person name="Szczecinska M."/>
            <person name="Mazdziarz M."/>
        </authorList>
    </citation>
    <scope>NUCLEOTIDE SEQUENCE [LARGE SCALE GENOMIC DNA]</scope>
    <source>
        <strain evidence="3">Rf_01</strain>
        <tissue evidence="3">Aerial parts of the thallus</tissue>
    </source>
</reference>
<accession>A0ABD1XN98</accession>
<feature type="domain" description="Metallo-beta-lactamase" evidence="2">
    <location>
        <begin position="91"/>
        <end position="238"/>
    </location>
</feature>
<dbReference type="InterPro" id="IPR036866">
    <property type="entry name" value="RibonucZ/Hydroxyglut_hydro"/>
</dbReference>
<evidence type="ECO:0000259" key="2">
    <source>
        <dbReference type="Pfam" id="PF12706"/>
    </source>
</evidence>
<evidence type="ECO:0000256" key="1">
    <source>
        <dbReference type="PIRSR" id="PIRSR038896-50"/>
    </source>
</evidence>
<organism evidence="3 4">
    <name type="scientific">Riccia fluitans</name>
    <dbReference type="NCBI Taxonomy" id="41844"/>
    <lineage>
        <taxon>Eukaryota</taxon>
        <taxon>Viridiplantae</taxon>
        <taxon>Streptophyta</taxon>
        <taxon>Embryophyta</taxon>
        <taxon>Marchantiophyta</taxon>
        <taxon>Marchantiopsida</taxon>
        <taxon>Marchantiidae</taxon>
        <taxon>Marchantiales</taxon>
        <taxon>Ricciaceae</taxon>
        <taxon>Riccia</taxon>
    </lineage>
</organism>
<dbReference type="EMBL" id="JBHFFA010000008">
    <property type="protein sequence ID" value="KAL2610392.1"/>
    <property type="molecule type" value="Genomic_DNA"/>
</dbReference>
<protein>
    <recommendedName>
        <fullName evidence="2">Metallo-beta-lactamase domain-containing protein</fullName>
    </recommendedName>
</protein>
<comment type="caution">
    <text evidence="3">The sequence shown here is derived from an EMBL/GenBank/DDBJ whole genome shotgun (WGS) entry which is preliminary data.</text>
</comment>
<dbReference type="Pfam" id="PF12706">
    <property type="entry name" value="Lactamase_B_2"/>
    <property type="match status" value="2"/>
</dbReference>
<keyword evidence="4" id="KW-1185">Reference proteome</keyword>
<evidence type="ECO:0000313" key="3">
    <source>
        <dbReference type="EMBL" id="KAL2610392.1"/>
    </source>
</evidence>
<sequence>MTSEGKEHHFQGRFRNPWPSYSFEGSVFKFFKMLVSGEYDRKQSNPSAEVLAQLGTPLKTELERLRKPPADSVQATWVGHATFLVQFDGLNVLTDPVWSDRCSPSQLFGPKRFVPVPFPLKDLPPVHAVIISHNHYDHLDERTVKELGNKPLYLVPLGIKDWLTGQGITNVVELDWWQEHRVSFPDGEKERSLRAICTPCQHFSGRGLLDRNKTLWGSWVLEGETKKVYFAGDTGFCTVPKECTHPGGLPSVEADPSAVLTNLPVCPAFEEIGKRFGPIDTSFIPIGAYSPRFFMSSVHCSPEDAVGIHLAVGSKQSIAMHWGTFALTDEPILEPPLRLLKELERLKIDPSKFITMKHGETKTF</sequence>
<dbReference type="Gene3D" id="3.60.15.10">
    <property type="entry name" value="Ribonuclease Z/Hydroxyacylglutathione hydrolase-like"/>
    <property type="match status" value="1"/>
</dbReference>
<dbReference type="PANTHER" id="PTHR15032">
    <property type="entry name" value="N-ACYL-PHOSPHATIDYLETHANOLAMINE-HYDROLYZING PHOSPHOLIPASE D"/>
    <property type="match status" value="1"/>
</dbReference>
<evidence type="ECO:0000313" key="4">
    <source>
        <dbReference type="Proteomes" id="UP001605036"/>
    </source>
</evidence>
<feature type="domain" description="Metallo-beta-lactamase" evidence="2">
    <location>
        <begin position="267"/>
        <end position="322"/>
    </location>
</feature>
<dbReference type="InterPro" id="IPR001279">
    <property type="entry name" value="Metallo-B-lactamas"/>
</dbReference>
<dbReference type="PANTHER" id="PTHR15032:SF4">
    <property type="entry name" value="N-ACYL-PHOSPHATIDYLETHANOLAMINE-HYDROLYZING PHOSPHOLIPASE D"/>
    <property type="match status" value="1"/>
</dbReference>
<dbReference type="InterPro" id="IPR024884">
    <property type="entry name" value="NAPE-PLD"/>
</dbReference>
<name>A0ABD1XN98_9MARC</name>
<feature type="binding site" evidence="1">
    <location>
        <position position="136"/>
    </location>
    <ligand>
        <name>an N-acyl-1,2-diacyl-sn-glycero-3-phosphoethanolamine</name>
        <dbReference type="ChEBI" id="CHEBI:62537"/>
    </ligand>
</feature>
<proteinExistence type="predicted"/>
<dbReference type="AlphaFoldDB" id="A0ABD1XN98"/>
<dbReference type="Proteomes" id="UP001605036">
    <property type="component" value="Unassembled WGS sequence"/>
</dbReference>